<evidence type="ECO:0000313" key="1">
    <source>
        <dbReference type="EMBL" id="JAE30219.1"/>
    </source>
</evidence>
<organism evidence="1">
    <name type="scientific">Arundo donax</name>
    <name type="common">Giant reed</name>
    <name type="synonym">Donax arundinaceus</name>
    <dbReference type="NCBI Taxonomy" id="35708"/>
    <lineage>
        <taxon>Eukaryota</taxon>
        <taxon>Viridiplantae</taxon>
        <taxon>Streptophyta</taxon>
        <taxon>Embryophyta</taxon>
        <taxon>Tracheophyta</taxon>
        <taxon>Spermatophyta</taxon>
        <taxon>Magnoliopsida</taxon>
        <taxon>Liliopsida</taxon>
        <taxon>Poales</taxon>
        <taxon>Poaceae</taxon>
        <taxon>PACMAD clade</taxon>
        <taxon>Arundinoideae</taxon>
        <taxon>Arundineae</taxon>
        <taxon>Arundo</taxon>
    </lineage>
</organism>
<sequence>MHIAVIRRLSRMSMAWFLLCASLLLLIAYKEFCQVTSLLTLV</sequence>
<accession>A0A0A9H344</accession>
<reference evidence="1" key="1">
    <citation type="submission" date="2014-09" db="EMBL/GenBank/DDBJ databases">
        <authorList>
            <person name="Magalhaes I.L.F."/>
            <person name="Oliveira U."/>
            <person name="Santos F.R."/>
            <person name="Vidigal T.H.D.A."/>
            <person name="Brescovit A.D."/>
            <person name="Santos A.J."/>
        </authorList>
    </citation>
    <scope>NUCLEOTIDE SEQUENCE</scope>
    <source>
        <tissue evidence="1">Shoot tissue taken approximately 20 cm above the soil surface</tissue>
    </source>
</reference>
<reference evidence="1" key="2">
    <citation type="journal article" date="2015" name="Data Brief">
        <title>Shoot transcriptome of the giant reed, Arundo donax.</title>
        <authorList>
            <person name="Barrero R.A."/>
            <person name="Guerrero F.D."/>
            <person name="Moolhuijzen P."/>
            <person name="Goolsby J.A."/>
            <person name="Tidwell J."/>
            <person name="Bellgard S.E."/>
            <person name="Bellgard M.I."/>
        </authorList>
    </citation>
    <scope>NUCLEOTIDE SEQUENCE</scope>
    <source>
        <tissue evidence="1">Shoot tissue taken approximately 20 cm above the soil surface</tissue>
    </source>
</reference>
<protein>
    <submittedName>
        <fullName evidence="1">Uncharacterized protein</fullName>
    </submittedName>
</protein>
<name>A0A0A9H344_ARUDO</name>
<proteinExistence type="predicted"/>
<dbReference type="AlphaFoldDB" id="A0A0A9H344"/>
<dbReference type="EMBL" id="GBRH01167677">
    <property type="protein sequence ID" value="JAE30219.1"/>
    <property type="molecule type" value="Transcribed_RNA"/>
</dbReference>